<dbReference type="GO" id="GO:0003677">
    <property type="term" value="F:DNA binding"/>
    <property type="evidence" value="ECO:0007669"/>
    <property type="project" value="UniProtKB-KW"/>
</dbReference>
<evidence type="ECO:0000256" key="2">
    <source>
        <dbReference type="ARBA" id="ARBA00004123"/>
    </source>
</evidence>
<keyword evidence="8" id="KW-0238">DNA-binding</keyword>
<dbReference type="Proteomes" id="UP000250235">
    <property type="component" value="Unassembled WGS sequence"/>
</dbReference>
<accession>A0A2Z7B261</accession>
<keyword evidence="7" id="KW-0411">Iron-sulfur</keyword>
<dbReference type="InterPro" id="IPR003265">
    <property type="entry name" value="HhH-GPD_domain"/>
</dbReference>
<dbReference type="GO" id="GO:0141166">
    <property type="term" value="P:chromosomal 5-methylcytosine DNA demethylation pathway"/>
    <property type="evidence" value="ECO:0007669"/>
    <property type="project" value="InterPro"/>
</dbReference>
<keyword evidence="4" id="KW-0004">4Fe-4S</keyword>
<dbReference type="GO" id="GO:0035514">
    <property type="term" value="F:DNA demethylase activity"/>
    <property type="evidence" value="ECO:0007669"/>
    <property type="project" value="InterPro"/>
</dbReference>
<keyword evidence="5" id="KW-0479">Metal-binding</keyword>
<evidence type="ECO:0000256" key="8">
    <source>
        <dbReference type="ARBA" id="ARBA00023125"/>
    </source>
</evidence>
<feature type="region of interest" description="Disordered" evidence="10">
    <location>
        <begin position="1279"/>
        <end position="1335"/>
    </location>
</feature>
<dbReference type="GO" id="GO:0005634">
    <property type="term" value="C:nucleus"/>
    <property type="evidence" value="ECO:0007669"/>
    <property type="project" value="UniProtKB-SubCell"/>
</dbReference>
<dbReference type="InterPro" id="IPR003651">
    <property type="entry name" value="Endonuclease3_FeS-loop_motif"/>
</dbReference>
<feature type="compositionally biased region" description="Polar residues" evidence="10">
    <location>
        <begin position="1241"/>
        <end position="1256"/>
    </location>
</feature>
<protein>
    <submittedName>
        <fullName evidence="12">Transcriptional activator DEMETER-like</fullName>
    </submittedName>
</protein>
<feature type="compositionally biased region" description="Basic and acidic residues" evidence="10">
    <location>
        <begin position="1219"/>
        <end position="1233"/>
    </location>
</feature>
<sequence length="1826" mass="204783">MDDLRENMAPQLKDVGNSSWIPTTPAKPESITLQSICSDKEKDTTTASLLDPERYSRFKQENIANWLQTGRLSDNLQQETQCPATPTCYSLTNSVDVCWVSNTLQANQHIDSQVHGENVCIDEHFSISNNRWNNMSFGKLLAAAHAVRTATAVGNAVVSTDSAATSGALPTSFHPQNDLSVGNLSPANLYTSPGANSNLTLNSLSPMVTGESSIPSTTMCNFHPPTRPDTDSATVKSILPPFEPFTPEKPGKAGWWQESAMPFSSKGVMHIEDAQLNKFSGDEVKEHTANKQFQLCNSTQPLENHKPDKEGAEETGLRKTPNPKPRKRRHRPKVIVEGQPKRKYVRRKGANIPNNTPMEGGKSETDSNKSPPNPSSENPAFSLSTTKVRRKYVRKKGVNHLHNTTLEGVKSDIDSNKTDPNSEDTPIETKCVRKKGMNKAEATNLDKGSNDADNSKPVRLTRNSCRRSLNFNLENQEKDQGSSHCPSSNQDIKSQEHTNASDHLKATMQCRHRLEVAMEKIDMGVTYECTCFTNQVLDYYQSNPERHNPNHLLHANMGRLQDAYNHTDERVATRGRCQIVFSNVTRDKEENDDQVTVNPSCQLTSNIPNDSKCSNSQCSNPERNARTYKRQRVDTAVRAEICSMNATGIFGSSLQTCSYKCPQNSEKNDERPSMHFPVFDNNARTEMRHNIAKWNLRSTMMASGNHENLEKHPLGDTTTTLKKQSNMHNCSGFIHLTGNYNTNEVLHIMKNRLLGYPLTCFNINAGSPPTTKFRKLSTIEAITEQLDKLDLNATSNHHALVPYHGGGALILFDQVKKRRQRPKVELDDETIRVWQLLLENINSEGIDGNDEEKTKWWEEERRVFSGRADSFIARMHLVQGDRRFSPWKGSVLDSVIGVFLTQNVSDHLSSSAFMSLAAQFPLKSKPNSTELHEERVDTNNMETEKHVLNPNETFGVEVLKHEAYGADSGILHKFEGNEVRAVSIVGSSGNSFDGIKPEDSFEGQEADMSKHGPFIPHKSALNNKIPSIETKRDTVDALTSQSSVISSDSSTGFPLAQTTERTSLLSTIEEVTTAAVVPNRFINATFVQLLQMAESNCVCREARNLFEIGGHVQQSIYNLSLASKTEIQSDEWIPSAKSVNSCCESTLHLAPIPGARESECYDLFKLYGADSRQRLSPAESRASTSSESELHSIKKFAGDNSKEGPKLCSPNAQSSSSDQIEREKIIKNQKGQDAEIPFEENNCNTEASNSRIYPQNLMNATGRGSHIENLEKYKSMESHATTNYPDNHPSNKDHVPKKKRGRIGKEKGDPVDWDSMRKQAQASGRKREKTPNSMDSVDWEAVRCADVNEIAHTIRERGMNNRLAERIQDFLNRLVKEHGGLDLEWLRDIPPDKAKEYLLSVKGLGLKSVECVRLLTLHHLAFPVDTNVGRIAVRLGWVPLQPLPESLQLHLLELYPIMESIQKYLWPRLCKLDQRTLYELHYQMITFGKVFCTKSKPNCNACPMRGECRHFASAFASARLALPAPEEKSITLATENKEANPNSVTMNFMQLPSPQTNHVVAESKVRNSQPIIEEPTTPEPTIEAHVTPEPSYYQVTECDIESSFYEDPDEIPTIQLNMEEFTHNLRNIMKQNVEILDGETSKAIVALTAEAALIPLPKLKNVSQLRTEHQVYELPDSHPMLEGMDRREADDPCPYLLAIWTPGETVDSIEPPERRCSSQEPQKLCSDETCLSCNSIREANSLTVRGTLLIPCRTAMRGSFPLNGTYFQVNEVFSDHESSLHPMDIPRKWLWNLPRRTVYFGTSIPTIFKGLSTEDIQYCFWREGKE</sequence>
<dbReference type="GO" id="GO:0019104">
    <property type="term" value="F:DNA N-glycosylase activity"/>
    <property type="evidence" value="ECO:0007669"/>
    <property type="project" value="InterPro"/>
</dbReference>
<dbReference type="PANTHER" id="PTHR46213">
    <property type="entry name" value="TRANSCRIPTIONAL ACTIVATOR DEMETER"/>
    <property type="match status" value="1"/>
</dbReference>
<dbReference type="SMART" id="SM00525">
    <property type="entry name" value="FES"/>
    <property type="match status" value="1"/>
</dbReference>
<evidence type="ECO:0000256" key="5">
    <source>
        <dbReference type="ARBA" id="ARBA00022723"/>
    </source>
</evidence>
<evidence type="ECO:0000256" key="7">
    <source>
        <dbReference type="ARBA" id="ARBA00023014"/>
    </source>
</evidence>
<feature type="compositionally biased region" description="Basic and acidic residues" evidence="10">
    <location>
        <begin position="1303"/>
        <end position="1317"/>
    </location>
</feature>
<dbReference type="CDD" id="cd00056">
    <property type="entry name" value="ENDO3c"/>
    <property type="match status" value="1"/>
</dbReference>
<evidence type="ECO:0000256" key="3">
    <source>
        <dbReference type="ARBA" id="ARBA00005646"/>
    </source>
</evidence>
<feature type="domain" description="HhH-GPD" evidence="11">
    <location>
        <begin position="1322"/>
        <end position="1490"/>
    </location>
</feature>
<keyword evidence="13" id="KW-1185">Reference proteome</keyword>
<dbReference type="GO" id="GO:0046872">
    <property type="term" value="F:metal ion binding"/>
    <property type="evidence" value="ECO:0007669"/>
    <property type="project" value="UniProtKB-KW"/>
</dbReference>
<evidence type="ECO:0000256" key="9">
    <source>
        <dbReference type="ARBA" id="ARBA00023242"/>
    </source>
</evidence>
<reference evidence="12 13" key="1">
    <citation type="journal article" date="2015" name="Proc. Natl. Acad. Sci. U.S.A.">
        <title>The resurrection genome of Boea hygrometrica: A blueprint for survival of dehydration.</title>
        <authorList>
            <person name="Xiao L."/>
            <person name="Yang G."/>
            <person name="Zhang L."/>
            <person name="Yang X."/>
            <person name="Zhao S."/>
            <person name="Ji Z."/>
            <person name="Zhou Q."/>
            <person name="Hu M."/>
            <person name="Wang Y."/>
            <person name="Chen M."/>
            <person name="Xu Y."/>
            <person name="Jin H."/>
            <person name="Xiao X."/>
            <person name="Hu G."/>
            <person name="Bao F."/>
            <person name="Hu Y."/>
            <person name="Wan P."/>
            <person name="Li L."/>
            <person name="Deng X."/>
            <person name="Kuang T."/>
            <person name="Xiang C."/>
            <person name="Zhu J.K."/>
            <person name="Oliver M.J."/>
            <person name="He Y."/>
        </authorList>
    </citation>
    <scope>NUCLEOTIDE SEQUENCE [LARGE SCALE GENOMIC DNA]</scope>
    <source>
        <strain evidence="13">cv. XS01</strain>
    </source>
</reference>
<evidence type="ECO:0000256" key="1">
    <source>
        <dbReference type="ARBA" id="ARBA00001966"/>
    </source>
</evidence>
<feature type="region of interest" description="Disordered" evidence="10">
    <location>
        <begin position="1197"/>
        <end position="1256"/>
    </location>
</feature>
<evidence type="ECO:0000313" key="13">
    <source>
        <dbReference type="Proteomes" id="UP000250235"/>
    </source>
</evidence>
<feature type="compositionally biased region" description="Polar residues" evidence="10">
    <location>
        <begin position="482"/>
        <end position="492"/>
    </location>
</feature>
<dbReference type="SUPFAM" id="SSF48150">
    <property type="entry name" value="DNA-glycosylase"/>
    <property type="match status" value="1"/>
</dbReference>
<proteinExistence type="inferred from homology"/>
<dbReference type="PANTHER" id="PTHR46213:SF13">
    <property type="entry name" value="DEMETER-LIKE PROTEIN 2-RELATED"/>
    <property type="match status" value="1"/>
</dbReference>
<evidence type="ECO:0000256" key="6">
    <source>
        <dbReference type="ARBA" id="ARBA00023004"/>
    </source>
</evidence>
<dbReference type="SMART" id="SM00478">
    <property type="entry name" value="ENDO3c"/>
    <property type="match status" value="1"/>
</dbReference>
<dbReference type="InterPro" id="IPR028924">
    <property type="entry name" value="Perm-CXXC"/>
</dbReference>
<feature type="compositionally biased region" description="Basic and acidic residues" evidence="10">
    <location>
        <begin position="303"/>
        <end position="317"/>
    </location>
</feature>
<organism evidence="12 13">
    <name type="scientific">Dorcoceras hygrometricum</name>
    <dbReference type="NCBI Taxonomy" id="472368"/>
    <lineage>
        <taxon>Eukaryota</taxon>
        <taxon>Viridiplantae</taxon>
        <taxon>Streptophyta</taxon>
        <taxon>Embryophyta</taxon>
        <taxon>Tracheophyta</taxon>
        <taxon>Spermatophyta</taxon>
        <taxon>Magnoliopsida</taxon>
        <taxon>eudicotyledons</taxon>
        <taxon>Gunneridae</taxon>
        <taxon>Pentapetalae</taxon>
        <taxon>asterids</taxon>
        <taxon>lamiids</taxon>
        <taxon>Lamiales</taxon>
        <taxon>Gesneriaceae</taxon>
        <taxon>Didymocarpoideae</taxon>
        <taxon>Trichosporeae</taxon>
        <taxon>Loxocarpinae</taxon>
        <taxon>Dorcoceras</taxon>
    </lineage>
</organism>
<dbReference type="GO" id="GO:0051539">
    <property type="term" value="F:4 iron, 4 sulfur cluster binding"/>
    <property type="evidence" value="ECO:0007669"/>
    <property type="project" value="UniProtKB-KW"/>
</dbReference>
<dbReference type="InterPro" id="IPR044811">
    <property type="entry name" value="DME/ROS1"/>
</dbReference>
<evidence type="ECO:0000259" key="11">
    <source>
        <dbReference type="SMART" id="SM00478"/>
    </source>
</evidence>
<dbReference type="FunFam" id="1.10.1670.10:FF:000004">
    <property type="entry name" value="DNA glycosylase/AP lyase ROS1"/>
    <property type="match status" value="1"/>
</dbReference>
<dbReference type="OrthoDB" id="5607at2759"/>
<comment type="similarity">
    <text evidence="3">Belongs to the DNA glycosylase family. DEMETER subfamily.</text>
</comment>
<comment type="subcellular location">
    <subcellularLocation>
        <location evidence="2">Nucleus</location>
    </subcellularLocation>
</comment>
<dbReference type="Pfam" id="PF15628">
    <property type="entry name" value="RRM_DME"/>
    <property type="match status" value="1"/>
</dbReference>
<feature type="compositionally biased region" description="Basic residues" evidence="10">
    <location>
        <begin position="387"/>
        <end position="399"/>
    </location>
</feature>
<evidence type="ECO:0000313" key="12">
    <source>
        <dbReference type="EMBL" id="KZV28448.1"/>
    </source>
</evidence>
<comment type="cofactor">
    <cofactor evidence="1">
        <name>[4Fe-4S] cluster</name>
        <dbReference type="ChEBI" id="CHEBI:49883"/>
    </cofactor>
</comment>
<dbReference type="InterPro" id="IPR028925">
    <property type="entry name" value="RRM_DME"/>
</dbReference>
<dbReference type="GO" id="GO:0006284">
    <property type="term" value="P:base-excision repair"/>
    <property type="evidence" value="ECO:0007669"/>
    <property type="project" value="InterPro"/>
</dbReference>
<dbReference type="Gene3D" id="1.10.340.30">
    <property type="entry name" value="Hypothetical protein, domain 2"/>
    <property type="match status" value="1"/>
</dbReference>
<dbReference type="InterPro" id="IPR011257">
    <property type="entry name" value="DNA_glycosylase"/>
</dbReference>
<dbReference type="GO" id="GO:0003906">
    <property type="term" value="F:DNA-(apurinic or apyrimidinic site) endonuclease activity"/>
    <property type="evidence" value="ECO:0007669"/>
    <property type="project" value="UniProtKB-ARBA"/>
</dbReference>
<keyword evidence="6" id="KW-0408">Iron</keyword>
<gene>
    <name evidence="12" type="ORF">F511_03251</name>
</gene>
<dbReference type="Gene3D" id="1.10.1670.10">
    <property type="entry name" value="Helix-hairpin-Helix base-excision DNA repair enzymes (C-terminal)"/>
    <property type="match status" value="1"/>
</dbReference>
<feature type="compositionally biased region" description="Basic residues" evidence="10">
    <location>
        <begin position="324"/>
        <end position="333"/>
    </location>
</feature>
<name>A0A2Z7B261_9LAMI</name>
<dbReference type="InterPro" id="IPR023170">
    <property type="entry name" value="HhH_base_excis_C"/>
</dbReference>
<dbReference type="Pfam" id="PF15629">
    <property type="entry name" value="Perm-CXXC"/>
    <property type="match status" value="1"/>
</dbReference>
<feature type="region of interest" description="Disordered" evidence="10">
    <location>
        <begin position="1"/>
        <end position="26"/>
    </location>
</feature>
<feature type="compositionally biased region" description="Polar residues" evidence="10">
    <location>
        <begin position="461"/>
        <end position="474"/>
    </location>
</feature>
<feature type="region of interest" description="Disordered" evidence="10">
    <location>
        <begin position="295"/>
        <end position="497"/>
    </location>
</feature>
<dbReference type="EMBL" id="KV010132">
    <property type="protein sequence ID" value="KZV28448.1"/>
    <property type="molecule type" value="Genomic_DNA"/>
</dbReference>
<evidence type="ECO:0000256" key="4">
    <source>
        <dbReference type="ARBA" id="ARBA00022485"/>
    </source>
</evidence>
<evidence type="ECO:0000256" key="10">
    <source>
        <dbReference type="SAM" id="MobiDB-lite"/>
    </source>
</evidence>
<keyword evidence="9" id="KW-0539">Nucleus</keyword>